<sequence>MGYLNPINPRPLMAAYYIINVYKKAIGFVGLGNNLGYLFI</sequence>
<proteinExistence type="predicted"/>
<protein>
    <submittedName>
        <fullName evidence="1">Uncharacterized protein</fullName>
    </submittedName>
</protein>
<reference evidence="1" key="1">
    <citation type="journal article" date="2021" name="Proc. Natl. Acad. Sci. U.S.A.">
        <title>A Catalog of Tens of Thousands of Viruses from Human Metagenomes Reveals Hidden Associations with Chronic Diseases.</title>
        <authorList>
            <person name="Tisza M.J."/>
            <person name="Buck C.B."/>
        </authorList>
    </citation>
    <scope>NUCLEOTIDE SEQUENCE</scope>
    <source>
        <strain evidence="1">CtfJc17</strain>
    </source>
</reference>
<name>A0A8S5LQV5_9CAUD</name>
<organism evidence="1">
    <name type="scientific">Myoviridae sp. ctfJc17</name>
    <dbReference type="NCBI Taxonomy" id="2827612"/>
    <lineage>
        <taxon>Viruses</taxon>
        <taxon>Duplodnaviria</taxon>
        <taxon>Heunggongvirae</taxon>
        <taxon>Uroviricota</taxon>
        <taxon>Caudoviricetes</taxon>
    </lineage>
</organism>
<accession>A0A8S5LQV5</accession>
<evidence type="ECO:0000313" key="1">
    <source>
        <dbReference type="EMBL" id="DAD72412.1"/>
    </source>
</evidence>
<dbReference type="EMBL" id="BK015898">
    <property type="protein sequence ID" value="DAD72412.1"/>
    <property type="molecule type" value="Genomic_DNA"/>
</dbReference>